<protein>
    <submittedName>
        <fullName evidence="2">Uncharacterized protein</fullName>
    </submittedName>
</protein>
<evidence type="ECO:0000313" key="2">
    <source>
        <dbReference type="EMBL" id="RPA76936.1"/>
    </source>
</evidence>
<sequence length="94" mass="10155">MSEKPAAHETSTQSAPQTELANGQAVPTQRCAGGEDAGYGENLDDLVFVDEGPPTPEEKDEQEPLVWVSESKTQVAEKLSAQEQANGERREKAE</sequence>
<feature type="region of interest" description="Disordered" evidence="1">
    <location>
        <begin position="1"/>
        <end position="94"/>
    </location>
</feature>
<evidence type="ECO:0000313" key="3">
    <source>
        <dbReference type="Proteomes" id="UP000275078"/>
    </source>
</evidence>
<dbReference type="AlphaFoldDB" id="A0A3N4HV39"/>
<reference evidence="2 3" key="1">
    <citation type="journal article" date="2018" name="Nat. Ecol. Evol.">
        <title>Pezizomycetes genomes reveal the molecular basis of ectomycorrhizal truffle lifestyle.</title>
        <authorList>
            <person name="Murat C."/>
            <person name="Payen T."/>
            <person name="Noel B."/>
            <person name="Kuo A."/>
            <person name="Morin E."/>
            <person name="Chen J."/>
            <person name="Kohler A."/>
            <person name="Krizsan K."/>
            <person name="Balestrini R."/>
            <person name="Da Silva C."/>
            <person name="Montanini B."/>
            <person name="Hainaut M."/>
            <person name="Levati E."/>
            <person name="Barry K.W."/>
            <person name="Belfiori B."/>
            <person name="Cichocki N."/>
            <person name="Clum A."/>
            <person name="Dockter R.B."/>
            <person name="Fauchery L."/>
            <person name="Guy J."/>
            <person name="Iotti M."/>
            <person name="Le Tacon F."/>
            <person name="Lindquist E.A."/>
            <person name="Lipzen A."/>
            <person name="Malagnac F."/>
            <person name="Mello A."/>
            <person name="Molinier V."/>
            <person name="Miyauchi S."/>
            <person name="Poulain J."/>
            <person name="Riccioni C."/>
            <person name="Rubini A."/>
            <person name="Sitrit Y."/>
            <person name="Splivallo R."/>
            <person name="Traeger S."/>
            <person name="Wang M."/>
            <person name="Zifcakova L."/>
            <person name="Wipf D."/>
            <person name="Zambonelli A."/>
            <person name="Paolocci F."/>
            <person name="Nowrousian M."/>
            <person name="Ottonello S."/>
            <person name="Baldrian P."/>
            <person name="Spatafora J.W."/>
            <person name="Henrissat B."/>
            <person name="Nagy L.G."/>
            <person name="Aury J.M."/>
            <person name="Wincker P."/>
            <person name="Grigoriev I.V."/>
            <person name="Bonfante P."/>
            <person name="Martin F.M."/>
        </authorList>
    </citation>
    <scope>NUCLEOTIDE SEQUENCE [LARGE SCALE GENOMIC DNA]</scope>
    <source>
        <strain evidence="2 3">RN42</strain>
    </source>
</reference>
<feature type="compositionally biased region" description="Polar residues" evidence="1">
    <location>
        <begin position="9"/>
        <end position="27"/>
    </location>
</feature>
<proteinExistence type="predicted"/>
<name>A0A3N4HV39_ASCIM</name>
<keyword evidence="3" id="KW-1185">Reference proteome</keyword>
<dbReference type="EMBL" id="ML119734">
    <property type="protein sequence ID" value="RPA76936.1"/>
    <property type="molecule type" value="Genomic_DNA"/>
</dbReference>
<evidence type="ECO:0000256" key="1">
    <source>
        <dbReference type="SAM" id="MobiDB-lite"/>
    </source>
</evidence>
<accession>A0A3N4HV39</accession>
<dbReference type="Proteomes" id="UP000275078">
    <property type="component" value="Unassembled WGS sequence"/>
</dbReference>
<organism evidence="2 3">
    <name type="scientific">Ascobolus immersus RN42</name>
    <dbReference type="NCBI Taxonomy" id="1160509"/>
    <lineage>
        <taxon>Eukaryota</taxon>
        <taxon>Fungi</taxon>
        <taxon>Dikarya</taxon>
        <taxon>Ascomycota</taxon>
        <taxon>Pezizomycotina</taxon>
        <taxon>Pezizomycetes</taxon>
        <taxon>Pezizales</taxon>
        <taxon>Ascobolaceae</taxon>
        <taxon>Ascobolus</taxon>
    </lineage>
</organism>
<gene>
    <name evidence="2" type="ORF">BJ508DRAFT_364749</name>
</gene>